<feature type="signal peptide" evidence="2">
    <location>
        <begin position="1"/>
        <end position="31"/>
    </location>
</feature>
<sequence length="564" mass="55789">MRSITRAGLRAVGLLAATGALCAAATVPAMADEPGTTWQPELSEGTGNGVVVSPDGARFDRSTAFGAPADEGDTESSADPAEVVPTGLLTLAPRTLDAPTREVDSRLVADTPPGSTASVDVRGKRAGGGWTEWIPARDSRTALPEAVTEVQGRLVLTATGAADPTVRELTLTATPGSGAESEQVTEAAPRSYSVFATREGLVGGTTANGHKIVNRDRFVALPSRRALSANGKTDYSVKVCAPNGRCAIAPVWDIGPWNTKDDYWNPSNQREMWKDLPQGVPQAAAARNGHNGGKDQFGRRVANPAGIDLGDGIFWDVLGLKDNSQVQVDYLWTGSQRLSAIRTEGTPDIRILSRPEAGAESVGIAVDATEVPVQCTSGAFVRIGDGQYLPATAFTGLPGDVPACDAAAPSAPAAPSPAAPSPAAPAAPAAPTAPDASAAPSAPDASTASPAPGTSAAPAAPDASVAVGGSPAPVPAAPAAPSAATPSAAAPSSSTPSSSAPSSSTPSAATGPGAGAPAAGGSTAGTPSSGSATAPTPATGVPTGDNQAARVTPGSAQRAPSGTS</sequence>
<protein>
    <recommendedName>
        <fullName evidence="5">Secreted protein</fullName>
    </recommendedName>
</protein>
<feature type="chain" id="PRO_5046474793" description="Secreted protein" evidence="2">
    <location>
        <begin position="32"/>
        <end position="564"/>
    </location>
</feature>
<comment type="caution">
    <text evidence="3">The sequence shown here is derived from an EMBL/GenBank/DDBJ whole genome shotgun (WGS) entry which is preliminary data.</text>
</comment>
<evidence type="ECO:0008006" key="5">
    <source>
        <dbReference type="Google" id="ProtNLM"/>
    </source>
</evidence>
<dbReference type="Proteomes" id="UP001464923">
    <property type="component" value="Unassembled WGS sequence"/>
</dbReference>
<evidence type="ECO:0000313" key="4">
    <source>
        <dbReference type="Proteomes" id="UP001464923"/>
    </source>
</evidence>
<evidence type="ECO:0000256" key="1">
    <source>
        <dbReference type="SAM" id="MobiDB-lite"/>
    </source>
</evidence>
<reference evidence="3 4" key="1">
    <citation type="submission" date="2024-03" db="EMBL/GenBank/DDBJ databases">
        <title>Draft genome sequence of Pseudonocardia tropica JCM 19149.</title>
        <authorList>
            <person name="Butdee W."/>
            <person name="Duangmal K."/>
        </authorList>
    </citation>
    <scope>NUCLEOTIDE SEQUENCE [LARGE SCALE GENOMIC DNA]</scope>
    <source>
        <strain evidence="3 4">JCM 19149</strain>
    </source>
</reference>
<dbReference type="RefSeq" id="WP_345640474.1">
    <property type="nucleotide sequence ID" value="NZ_BAABLY010000002.1"/>
</dbReference>
<feature type="compositionally biased region" description="Polar residues" evidence="1">
    <location>
        <begin position="554"/>
        <end position="564"/>
    </location>
</feature>
<feature type="compositionally biased region" description="Low complexity" evidence="1">
    <location>
        <begin position="426"/>
        <end position="471"/>
    </location>
</feature>
<keyword evidence="4" id="KW-1185">Reference proteome</keyword>
<gene>
    <name evidence="3" type="ORF">WHI96_13395</name>
</gene>
<proteinExistence type="predicted"/>
<evidence type="ECO:0000313" key="3">
    <source>
        <dbReference type="EMBL" id="MEQ3539818.1"/>
    </source>
</evidence>
<organism evidence="3 4">
    <name type="scientific">Pseudonocardia tropica</name>
    <dbReference type="NCBI Taxonomy" id="681289"/>
    <lineage>
        <taxon>Bacteria</taxon>
        <taxon>Bacillati</taxon>
        <taxon>Actinomycetota</taxon>
        <taxon>Actinomycetes</taxon>
        <taxon>Pseudonocardiales</taxon>
        <taxon>Pseudonocardiaceae</taxon>
        <taxon>Pseudonocardia</taxon>
    </lineage>
</organism>
<feature type="compositionally biased region" description="Pro residues" evidence="1">
    <location>
        <begin position="412"/>
        <end position="425"/>
    </location>
</feature>
<evidence type="ECO:0000256" key="2">
    <source>
        <dbReference type="SAM" id="SignalP"/>
    </source>
</evidence>
<dbReference type="EMBL" id="JBEDNP010000007">
    <property type="protein sequence ID" value="MEQ3539818.1"/>
    <property type="molecule type" value="Genomic_DNA"/>
</dbReference>
<feature type="region of interest" description="Disordered" evidence="1">
    <location>
        <begin position="59"/>
        <end position="80"/>
    </location>
</feature>
<accession>A0ABV1JY31</accession>
<feature type="region of interest" description="Disordered" evidence="1">
    <location>
        <begin position="407"/>
        <end position="564"/>
    </location>
</feature>
<keyword evidence="2" id="KW-0732">Signal</keyword>
<name>A0ABV1JY31_9PSEU</name>
<feature type="compositionally biased region" description="Low complexity" evidence="1">
    <location>
        <begin position="479"/>
        <end position="544"/>
    </location>
</feature>